<organism evidence="1 2">
    <name type="scientific">Streptomyces macrolidinus</name>
    <dbReference type="NCBI Taxonomy" id="2952607"/>
    <lineage>
        <taxon>Bacteria</taxon>
        <taxon>Bacillati</taxon>
        <taxon>Actinomycetota</taxon>
        <taxon>Actinomycetes</taxon>
        <taxon>Kitasatosporales</taxon>
        <taxon>Streptomycetaceae</taxon>
        <taxon>Streptomyces</taxon>
    </lineage>
</organism>
<dbReference type="RefSeq" id="WP_252426454.1">
    <property type="nucleotide sequence ID" value="NZ_JAMWMR010000018.1"/>
</dbReference>
<dbReference type="Pfam" id="PF25656">
    <property type="entry name" value="DUF7945"/>
    <property type="match status" value="1"/>
</dbReference>
<reference evidence="1 2" key="1">
    <citation type="submission" date="2022-05" db="EMBL/GenBank/DDBJ databases">
        <title>Streptomyces sp. nov. RY43-2 isolated from soil of a peat swamp forest.</title>
        <authorList>
            <person name="Kanchanasin P."/>
            <person name="Tanasupawat S."/>
            <person name="Phongsopitanun W."/>
        </authorList>
    </citation>
    <scope>NUCLEOTIDE SEQUENCE [LARGE SCALE GENOMIC DNA]</scope>
    <source>
        <strain evidence="1 2">RY43-2</strain>
    </source>
</reference>
<accession>A0ABT0ZHR0</accession>
<keyword evidence="2" id="KW-1185">Reference proteome</keyword>
<protein>
    <submittedName>
        <fullName evidence="1">Uncharacterized protein</fullName>
    </submittedName>
</protein>
<dbReference type="EMBL" id="JAMWMR010000018">
    <property type="protein sequence ID" value="MCN9243085.1"/>
    <property type="molecule type" value="Genomic_DNA"/>
</dbReference>
<name>A0ABT0ZHR0_9ACTN</name>
<evidence type="ECO:0000313" key="1">
    <source>
        <dbReference type="EMBL" id="MCN9243085.1"/>
    </source>
</evidence>
<sequence>MAEVEDMELSQLNGVGFPDMRRNVISAVRALADAEYQRRVWIERIYPREGYYDDFTLNLNILYDDTLVLDDPASTLGTVLRSEGEVSAMEALASAVDALLQREGDGRMDADYMASPLWDAVLRSALVAYEVMTREPLK</sequence>
<evidence type="ECO:0000313" key="2">
    <source>
        <dbReference type="Proteomes" id="UP001523219"/>
    </source>
</evidence>
<comment type="caution">
    <text evidence="1">The sequence shown here is derived from an EMBL/GenBank/DDBJ whole genome shotgun (WGS) entry which is preliminary data.</text>
</comment>
<dbReference type="NCBIfam" id="NF047838">
    <property type="entry name" value="SCO4402_fam"/>
    <property type="match status" value="1"/>
</dbReference>
<proteinExistence type="predicted"/>
<dbReference type="Proteomes" id="UP001523219">
    <property type="component" value="Unassembled WGS sequence"/>
</dbReference>
<dbReference type="InterPro" id="IPR057705">
    <property type="entry name" value="DUF7945"/>
</dbReference>
<gene>
    <name evidence="1" type="ORF">NGF19_20160</name>
</gene>